<organism evidence="3 4">
    <name type="scientific">Alkalibacter saccharofermentans DSM 14828</name>
    <dbReference type="NCBI Taxonomy" id="1120975"/>
    <lineage>
        <taxon>Bacteria</taxon>
        <taxon>Bacillati</taxon>
        <taxon>Bacillota</taxon>
        <taxon>Clostridia</taxon>
        <taxon>Eubacteriales</taxon>
        <taxon>Eubacteriaceae</taxon>
        <taxon>Alkalibacter</taxon>
    </lineage>
</organism>
<keyword evidence="4" id="KW-1185">Reference proteome</keyword>
<gene>
    <name evidence="3" type="ORF">SAMN02746064_01802</name>
</gene>
<dbReference type="Gene3D" id="3.40.50.620">
    <property type="entry name" value="HUPs"/>
    <property type="match status" value="2"/>
</dbReference>
<sequence>MFKKVIIATDLSPASYALIKCLGNLKPLGTEECLLLQCLSVQETASIALSYTASVLEDSLKKQKELLEGFGYKVETRIVPGVVKNEINRIALNENYSVIVTGAQKQSAASEAFFRGLAYDLIHHAKKPVLLLRLIESEDGATCSRALDLQGKSHIVFPTDFSENADHAFSYLTQIVESGPKKITLMHIQDQSKIAPYLLDRLEDFNEVDYQRLEKLKQVLLEKGAEDVDIQIKLGSPFKEIIDFANTSSAELIVMGSQGRGFVKELFLGSVSHNIARNADCSVLLIPAKRSKSD</sequence>
<dbReference type="CDD" id="cd00293">
    <property type="entry name" value="USP-like"/>
    <property type="match status" value="2"/>
</dbReference>
<dbReference type="STRING" id="1120975.SAMN02746064_01802"/>
<protein>
    <submittedName>
        <fullName evidence="3">Nucleotide-binding universal stress protein, UspA family</fullName>
    </submittedName>
</protein>
<feature type="domain" description="UspA" evidence="2">
    <location>
        <begin position="1"/>
        <end position="133"/>
    </location>
</feature>
<dbReference type="OrthoDB" id="9794782at2"/>
<dbReference type="InterPro" id="IPR006015">
    <property type="entry name" value="Universal_stress_UspA"/>
</dbReference>
<dbReference type="Proteomes" id="UP000184251">
    <property type="component" value="Unassembled WGS sequence"/>
</dbReference>
<evidence type="ECO:0000256" key="1">
    <source>
        <dbReference type="ARBA" id="ARBA00008791"/>
    </source>
</evidence>
<dbReference type="Pfam" id="PF00582">
    <property type="entry name" value="Usp"/>
    <property type="match status" value="2"/>
</dbReference>
<feature type="domain" description="UspA" evidence="2">
    <location>
        <begin position="154"/>
        <end position="287"/>
    </location>
</feature>
<dbReference type="PANTHER" id="PTHR46268:SF26">
    <property type="entry name" value="UNIVERSAL STRESS PROTEIN MJ0577"/>
    <property type="match status" value="1"/>
</dbReference>
<evidence type="ECO:0000313" key="4">
    <source>
        <dbReference type="Proteomes" id="UP000184251"/>
    </source>
</evidence>
<dbReference type="InterPro" id="IPR014729">
    <property type="entry name" value="Rossmann-like_a/b/a_fold"/>
</dbReference>
<accession>A0A1M4YLC9</accession>
<dbReference type="PRINTS" id="PR01438">
    <property type="entry name" value="UNVRSLSTRESS"/>
</dbReference>
<comment type="similarity">
    <text evidence="1">Belongs to the universal stress protein A family.</text>
</comment>
<dbReference type="RefSeq" id="WP_073271223.1">
    <property type="nucleotide sequence ID" value="NZ_FQTU01000013.1"/>
</dbReference>
<reference evidence="3 4" key="1">
    <citation type="submission" date="2016-11" db="EMBL/GenBank/DDBJ databases">
        <authorList>
            <person name="Jaros S."/>
            <person name="Januszkiewicz K."/>
            <person name="Wedrychowicz H."/>
        </authorList>
    </citation>
    <scope>NUCLEOTIDE SEQUENCE [LARGE SCALE GENOMIC DNA]</scope>
    <source>
        <strain evidence="3 4">DSM 14828</strain>
    </source>
</reference>
<proteinExistence type="inferred from homology"/>
<name>A0A1M4YLC9_9FIRM</name>
<dbReference type="SUPFAM" id="SSF52402">
    <property type="entry name" value="Adenine nucleotide alpha hydrolases-like"/>
    <property type="match status" value="2"/>
</dbReference>
<dbReference type="PANTHER" id="PTHR46268">
    <property type="entry name" value="STRESS RESPONSE PROTEIN NHAX"/>
    <property type="match status" value="1"/>
</dbReference>
<dbReference type="EMBL" id="FQTU01000013">
    <property type="protein sequence ID" value="SHF06554.1"/>
    <property type="molecule type" value="Genomic_DNA"/>
</dbReference>
<dbReference type="AlphaFoldDB" id="A0A1M4YLC9"/>
<evidence type="ECO:0000259" key="2">
    <source>
        <dbReference type="Pfam" id="PF00582"/>
    </source>
</evidence>
<dbReference type="InterPro" id="IPR006016">
    <property type="entry name" value="UspA"/>
</dbReference>
<evidence type="ECO:0000313" key="3">
    <source>
        <dbReference type="EMBL" id="SHF06554.1"/>
    </source>
</evidence>